<accession>Q0RGZ2</accession>
<dbReference type="EMBL" id="CT573213">
    <property type="protein sequence ID" value="CAJ63243.1"/>
    <property type="molecule type" value="Genomic_DNA"/>
</dbReference>
<keyword evidence="2" id="KW-1185">Reference proteome</keyword>
<dbReference type="AlphaFoldDB" id="Q0RGZ2"/>
<dbReference type="Proteomes" id="UP000000657">
    <property type="component" value="Chromosome"/>
</dbReference>
<sequence>MFPVHDSEDSVDGWTGRDARLAGKGNVEHFDALVTLVATAVRAGRPGWGGSRLSSWTGVWP</sequence>
<dbReference type="STRING" id="326424.FRAAL4601"/>
<organism evidence="1 2">
    <name type="scientific">Frankia alni (strain DSM 45986 / CECT 9034 / ACN14a)</name>
    <dbReference type="NCBI Taxonomy" id="326424"/>
    <lineage>
        <taxon>Bacteria</taxon>
        <taxon>Bacillati</taxon>
        <taxon>Actinomycetota</taxon>
        <taxon>Actinomycetes</taxon>
        <taxon>Frankiales</taxon>
        <taxon>Frankiaceae</taxon>
        <taxon>Frankia</taxon>
    </lineage>
</organism>
<gene>
    <name evidence="1" type="ordered locus">FRAAL4601</name>
</gene>
<name>Q0RGZ2_FRAAA</name>
<dbReference type="HOGENOM" id="CLU_2915811_0_0_11"/>
<evidence type="ECO:0000313" key="1">
    <source>
        <dbReference type="EMBL" id="CAJ63243.1"/>
    </source>
</evidence>
<evidence type="ECO:0000313" key="2">
    <source>
        <dbReference type="Proteomes" id="UP000000657"/>
    </source>
</evidence>
<protein>
    <submittedName>
        <fullName evidence="1">Uncharacterized protein</fullName>
    </submittedName>
</protein>
<reference evidence="1 2" key="1">
    <citation type="journal article" date="2007" name="Genome Res.">
        <title>Genome characteristics of facultatively symbiotic Frankia sp. strains reflect host range and host plant biogeography.</title>
        <authorList>
            <person name="Normand P."/>
            <person name="Lapierre P."/>
            <person name="Tisa L.S."/>
            <person name="Gogarten J.P."/>
            <person name="Alloisio N."/>
            <person name="Bagnarol E."/>
            <person name="Bassi C.A."/>
            <person name="Berry A.M."/>
            <person name="Bickhart D.M."/>
            <person name="Choisne N."/>
            <person name="Couloux A."/>
            <person name="Cournoyer B."/>
            <person name="Cruveiller S."/>
            <person name="Daubin V."/>
            <person name="Demange N."/>
            <person name="Francino M.P."/>
            <person name="Goltsman E."/>
            <person name="Huang Y."/>
            <person name="Kopp O.R."/>
            <person name="Labarre L."/>
            <person name="Lapidus A."/>
            <person name="Lavire C."/>
            <person name="Marechal J."/>
            <person name="Martinez M."/>
            <person name="Mastronunzio J.E."/>
            <person name="Mullin B.C."/>
            <person name="Niemann J."/>
            <person name="Pujic P."/>
            <person name="Rawnsley T."/>
            <person name="Rouy Z."/>
            <person name="Schenowitz C."/>
            <person name="Sellstedt A."/>
            <person name="Tavares F."/>
            <person name="Tomkins J.P."/>
            <person name="Vallenet D."/>
            <person name="Valverde C."/>
            <person name="Wall L.G."/>
            <person name="Wang Y."/>
            <person name="Medigue C."/>
            <person name="Benson D.R."/>
        </authorList>
    </citation>
    <scope>NUCLEOTIDE SEQUENCE [LARGE SCALE GENOMIC DNA]</scope>
    <source>
        <strain evidence="2">DSM 45986 / CECT 9034 / ACN14a</strain>
    </source>
</reference>
<dbReference type="KEGG" id="fal:FRAAL4601"/>
<proteinExistence type="predicted"/>